<dbReference type="Gene3D" id="3.30.40.10">
    <property type="entry name" value="Zinc/RING finger domain, C3HC4 (zinc finger)"/>
    <property type="match status" value="1"/>
</dbReference>
<dbReference type="InterPro" id="IPR057649">
    <property type="entry name" value="PUB62-63_C"/>
</dbReference>
<protein>
    <submittedName>
        <fullName evidence="2">RING/U-box superfamily protein</fullName>
    </submittedName>
</protein>
<proteinExistence type="predicted"/>
<gene>
    <name evidence="2" type="ORF">ZEAMMB73_Zm00001d018533</name>
</gene>
<evidence type="ECO:0000313" key="2">
    <source>
        <dbReference type="EMBL" id="AQK76422.1"/>
    </source>
</evidence>
<dbReference type="EMBL" id="CM000781">
    <property type="protein sequence ID" value="AQK76422.1"/>
    <property type="molecule type" value="Genomic_DNA"/>
</dbReference>
<dbReference type="AlphaFoldDB" id="A0A1D6HQ66"/>
<dbReference type="SUPFAM" id="SSF57850">
    <property type="entry name" value="RING/U-box"/>
    <property type="match status" value="1"/>
</dbReference>
<evidence type="ECO:0000259" key="1">
    <source>
        <dbReference type="Pfam" id="PF23112"/>
    </source>
</evidence>
<dbReference type="ExpressionAtlas" id="A0A1D6HQ66">
    <property type="expression patterns" value="baseline and differential"/>
</dbReference>
<organism evidence="2">
    <name type="scientific">Zea mays</name>
    <name type="common">Maize</name>
    <dbReference type="NCBI Taxonomy" id="4577"/>
    <lineage>
        <taxon>Eukaryota</taxon>
        <taxon>Viridiplantae</taxon>
        <taxon>Streptophyta</taxon>
        <taxon>Embryophyta</taxon>
        <taxon>Tracheophyta</taxon>
        <taxon>Spermatophyta</taxon>
        <taxon>Magnoliopsida</taxon>
        <taxon>Liliopsida</taxon>
        <taxon>Poales</taxon>
        <taxon>Poaceae</taxon>
        <taxon>PACMAD clade</taxon>
        <taxon>Panicoideae</taxon>
        <taxon>Andropogonodae</taxon>
        <taxon>Andropogoneae</taxon>
        <taxon>Tripsacinae</taxon>
        <taxon>Zea</taxon>
    </lineage>
</organism>
<dbReference type="PANTHER" id="PTHR33644">
    <property type="entry name" value="U-BOX DOMAIN-CONTAINING PROTEIN 62-RELATED"/>
    <property type="match status" value="1"/>
</dbReference>
<reference evidence="2" key="1">
    <citation type="submission" date="2015-12" db="EMBL/GenBank/DDBJ databases">
        <title>Update maize B73 reference genome by single molecule sequencing technologies.</title>
        <authorList>
            <consortium name="Maize Genome Sequencing Project"/>
            <person name="Ware D."/>
        </authorList>
    </citation>
    <scope>NUCLEOTIDE SEQUENCE</scope>
    <source>
        <tissue evidence="2">Seedling</tissue>
    </source>
</reference>
<dbReference type="PANTHER" id="PTHR33644:SF3">
    <property type="entry name" value="RING_U-BOX SUPERFAMILY PROTEIN"/>
    <property type="match status" value="1"/>
</dbReference>
<sequence>MSTFPPPPPSAARSPVARVRLDHLVPFDGAFTPAYARAVEAVAASLTRHGAAAVDLPAADAAVVRCALESARAFFCDRSGLYVYRAGRALDDGELSPACMSDAFRCLANCSSLISSAFSHLLDDNPLPLDEVSASELMVSFSHGHPQSSQAPMVGLRPSMAEVDRGFVTLVASDHPGIEVCNPNGHWYPADVGSSPDVLLLLTGRALSHVTAGLRLNSQYRIINNENRASLMFRLMPRANAILDCSPISAAGHCTPQIHRPISASQFMDDLRAEENVYHHLEAPPESQGNFVNEPSLRSVLSDPLSGAFLEDAMVLPCGHSFGGLMLKKVLELARCSICNGDVDEASLFPNLALRAVATVVKMEDDRRLFHNAALRKRRKEVTEHMDAQRRNGSSKDSIELGLEAESPRAFKGVQYPFVVGERVLIMGNKRTPDKFVGKEAVVTSQCLNGWYLVKAVDSGESIRLQYRSLRKAGELQVQALLQSRR</sequence>
<dbReference type="Gene3D" id="2.60.120.330">
    <property type="entry name" value="B-lactam Antibiotic, Isopenicillin N Synthase, Chain"/>
    <property type="match status" value="1"/>
</dbReference>
<dbReference type="InterPro" id="IPR013083">
    <property type="entry name" value="Znf_RING/FYVE/PHD"/>
</dbReference>
<dbReference type="SUPFAM" id="SSF51197">
    <property type="entry name" value="Clavaminate synthase-like"/>
    <property type="match status" value="1"/>
</dbReference>
<accession>A0A1D6HQ66</accession>
<dbReference type="InterPro" id="IPR027443">
    <property type="entry name" value="IPNS-like_sf"/>
</dbReference>
<name>A0A1D6HQ66_MAIZE</name>
<dbReference type="Pfam" id="PF23112">
    <property type="entry name" value="PUB62-63_C"/>
    <property type="match status" value="1"/>
</dbReference>
<feature type="domain" description="PUB 62/63 C-terminal" evidence="1">
    <location>
        <begin position="414"/>
        <end position="472"/>
    </location>
</feature>